<keyword evidence="3" id="KW-1185">Reference proteome</keyword>
<sequence>ELAAAGRSLNALDFNIYVFKGLRSDFKDIVTTSARPEPVSYFELHSLLLNHEFIHGSSMSSLSLASGDTSHTPATNVAQRSFHGDKHNLGQINTNSQRARGRSYRGRGGRGGRNQYHHNTYSNNYSPMGQPWNSNNDGRVRCQICNGTNHQAAAYFQRYNHTINPSAHLTHQTSIPLTKNWFLDTSATHHIAPNLSRFIHIEEYKGPDQLHVGNLQGLPI</sequence>
<feature type="non-terminal residue" evidence="2">
    <location>
        <position position="1"/>
    </location>
</feature>
<protein>
    <recommendedName>
        <fullName evidence="4">Retrovirus-related pol polyprotein from transposon tnt 1-94</fullName>
    </recommendedName>
</protein>
<feature type="compositionally biased region" description="Basic residues" evidence="1">
    <location>
        <begin position="99"/>
        <end position="110"/>
    </location>
</feature>
<organism evidence="2 3">
    <name type="scientific">Nicotiana attenuata</name>
    <name type="common">Coyote tobacco</name>
    <dbReference type="NCBI Taxonomy" id="49451"/>
    <lineage>
        <taxon>Eukaryota</taxon>
        <taxon>Viridiplantae</taxon>
        <taxon>Streptophyta</taxon>
        <taxon>Embryophyta</taxon>
        <taxon>Tracheophyta</taxon>
        <taxon>Spermatophyta</taxon>
        <taxon>Magnoliopsida</taxon>
        <taxon>eudicotyledons</taxon>
        <taxon>Gunneridae</taxon>
        <taxon>Pentapetalae</taxon>
        <taxon>asterids</taxon>
        <taxon>lamiids</taxon>
        <taxon>Solanales</taxon>
        <taxon>Solanaceae</taxon>
        <taxon>Nicotianoideae</taxon>
        <taxon>Nicotianeae</taxon>
        <taxon>Nicotiana</taxon>
    </lineage>
</organism>
<name>A0A1J6HUU0_NICAT</name>
<evidence type="ECO:0000313" key="3">
    <source>
        <dbReference type="Proteomes" id="UP000187609"/>
    </source>
</evidence>
<proteinExistence type="predicted"/>
<comment type="caution">
    <text evidence="2">The sequence shown here is derived from an EMBL/GenBank/DDBJ whole genome shotgun (WGS) entry which is preliminary data.</text>
</comment>
<dbReference type="PANTHER" id="PTHR47481:SF43">
    <property type="entry name" value="RETROTRANSPOSON COPIA-LIKE N-TERMINAL DOMAIN-CONTAINING PROTEIN"/>
    <property type="match status" value="1"/>
</dbReference>
<gene>
    <name evidence="2" type="ORF">A4A49_60633</name>
</gene>
<evidence type="ECO:0008006" key="4">
    <source>
        <dbReference type="Google" id="ProtNLM"/>
    </source>
</evidence>
<accession>A0A1J6HUU0</accession>
<dbReference type="PANTHER" id="PTHR47481">
    <property type="match status" value="1"/>
</dbReference>
<evidence type="ECO:0000313" key="2">
    <source>
        <dbReference type="EMBL" id="OIS96628.1"/>
    </source>
</evidence>
<feature type="region of interest" description="Disordered" evidence="1">
    <location>
        <begin position="85"/>
        <end position="115"/>
    </location>
</feature>
<dbReference type="AlphaFoldDB" id="A0A1J6HUU0"/>
<feature type="non-terminal residue" evidence="2">
    <location>
        <position position="220"/>
    </location>
</feature>
<reference evidence="2" key="1">
    <citation type="submission" date="2016-11" db="EMBL/GenBank/DDBJ databases">
        <title>The genome of Nicotiana attenuata.</title>
        <authorList>
            <person name="Xu S."/>
            <person name="Brockmoeller T."/>
            <person name="Gaquerel E."/>
            <person name="Navarro A."/>
            <person name="Kuhl H."/>
            <person name="Gase K."/>
            <person name="Ling Z."/>
            <person name="Zhou W."/>
            <person name="Kreitzer C."/>
            <person name="Stanke M."/>
            <person name="Tang H."/>
            <person name="Lyons E."/>
            <person name="Pandey P."/>
            <person name="Pandey S.P."/>
            <person name="Timmermann B."/>
            <person name="Baldwin I.T."/>
        </authorList>
    </citation>
    <scope>NUCLEOTIDE SEQUENCE [LARGE SCALE GENOMIC DNA]</scope>
    <source>
        <strain evidence="2">UT</strain>
    </source>
</reference>
<evidence type="ECO:0000256" key="1">
    <source>
        <dbReference type="SAM" id="MobiDB-lite"/>
    </source>
</evidence>
<dbReference type="Proteomes" id="UP000187609">
    <property type="component" value="Unassembled WGS sequence"/>
</dbReference>
<dbReference type="Gramene" id="OIS96628">
    <property type="protein sequence ID" value="OIS96628"/>
    <property type="gene ID" value="A4A49_60633"/>
</dbReference>
<dbReference type="EMBL" id="MJEQ01037193">
    <property type="protein sequence ID" value="OIS96628.1"/>
    <property type="molecule type" value="Genomic_DNA"/>
</dbReference>